<protein>
    <submittedName>
        <fullName evidence="2">Uncharacterized protein</fullName>
    </submittedName>
</protein>
<dbReference type="Proteomes" id="UP000837857">
    <property type="component" value="Chromosome 4"/>
</dbReference>
<feature type="region of interest" description="Disordered" evidence="1">
    <location>
        <begin position="1"/>
        <end position="33"/>
    </location>
</feature>
<name>A0ABN8ITD5_9NEOP</name>
<proteinExistence type="predicted"/>
<evidence type="ECO:0000313" key="2">
    <source>
        <dbReference type="EMBL" id="CAH2066768.1"/>
    </source>
</evidence>
<evidence type="ECO:0000256" key="1">
    <source>
        <dbReference type="SAM" id="MobiDB-lite"/>
    </source>
</evidence>
<dbReference type="EMBL" id="OW152816">
    <property type="protein sequence ID" value="CAH2066768.1"/>
    <property type="molecule type" value="Genomic_DNA"/>
</dbReference>
<keyword evidence="3" id="KW-1185">Reference proteome</keyword>
<reference evidence="2" key="1">
    <citation type="submission" date="2022-03" db="EMBL/GenBank/DDBJ databases">
        <authorList>
            <person name="Martin H S."/>
        </authorList>
    </citation>
    <scope>NUCLEOTIDE SEQUENCE</scope>
</reference>
<feature type="non-terminal residue" evidence="2">
    <location>
        <position position="96"/>
    </location>
</feature>
<feature type="compositionally biased region" description="Polar residues" evidence="1">
    <location>
        <begin position="1"/>
        <end position="13"/>
    </location>
</feature>
<organism evidence="2 3">
    <name type="scientific">Iphiclides podalirius</name>
    <name type="common">scarce swallowtail</name>
    <dbReference type="NCBI Taxonomy" id="110791"/>
    <lineage>
        <taxon>Eukaryota</taxon>
        <taxon>Metazoa</taxon>
        <taxon>Ecdysozoa</taxon>
        <taxon>Arthropoda</taxon>
        <taxon>Hexapoda</taxon>
        <taxon>Insecta</taxon>
        <taxon>Pterygota</taxon>
        <taxon>Neoptera</taxon>
        <taxon>Endopterygota</taxon>
        <taxon>Lepidoptera</taxon>
        <taxon>Glossata</taxon>
        <taxon>Ditrysia</taxon>
        <taxon>Papilionoidea</taxon>
        <taxon>Papilionidae</taxon>
        <taxon>Papilioninae</taxon>
        <taxon>Iphiclides</taxon>
    </lineage>
</organism>
<sequence>MLITRRQQSSVSCSVGEERRARRRHARSQREEFSTAYRPPIHLGYLRFRKTSLRPPIIHIKSKFPETKFIHVKEYADDEEHSHLHALLVLSSECLL</sequence>
<evidence type="ECO:0000313" key="3">
    <source>
        <dbReference type="Proteomes" id="UP000837857"/>
    </source>
</evidence>
<accession>A0ABN8ITD5</accession>
<gene>
    <name evidence="2" type="ORF">IPOD504_LOCUS13573</name>
</gene>